<accession>A0A378TL28</accession>
<organism evidence="2 3">
    <name type="scientific">Mycolicibacterium tokaiense</name>
    <dbReference type="NCBI Taxonomy" id="39695"/>
    <lineage>
        <taxon>Bacteria</taxon>
        <taxon>Bacillati</taxon>
        <taxon>Actinomycetota</taxon>
        <taxon>Actinomycetes</taxon>
        <taxon>Mycobacteriales</taxon>
        <taxon>Mycobacteriaceae</taxon>
        <taxon>Mycolicibacterium</taxon>
    </lineage>
</organism>
<name>A0A378TL28_9MYCO</name>
<dbReference type="InterPro" id="IPR036513">
    <property type="entry name" value="STAS_dom_sf"/>
</dbReference>
<dbReference type="Pfam" id="PF01740">
    <property type="entry name" value="STAS"/>
    <property type="match status" value="1"/>
</dbReference>
<dbReference type="InterPro" id="IPR002645">
    <property type="entry name" value="STAS_dom"/>
</dbReference>
<proteinExistence type="predicted"/>
<evidence type="ECO:0000313" key="3">
    <source>
        <dbReference type="Proteomes" id="UP000254978"/>
    </source>
</evidence>
<dbReference type="CDD" id="cd07043">
    <property type="entry name" value="STAS_anti-anti-sigma_factors"/>
    <property type="match status" value="1"/>
</dbReference>
<dbReference type="AlphaFoldDB" id="A0A378TL28"/>
<dbReference type="EMBL" id="UGQT01000001">
    <property type="protein sequence ID" value="STZ60296.1"/>
    <property type="molecule type" value="Genomic_DNA"/>
</dbReference>
<dbReference type="OrthoDB" id="4735650at2"/>
<gene>
    <name evidence="2" type="ORF">NCTC10821_03835</name>
</gene>
<dbReference type="Proteomes" id="UP000254978">
    <property type="component" value="Unassembled WGS sequence"/>
</dbReference>
<sequence>MPTVFRYGNPVVEIGGAQVRSLCRQLATVVRVTGDVDATNVDELIRQVTRSIIREKPFILDLSGVDAFAPLAVALLTAVDEACRRTDDEWMLVPSAAVAAMLTGEHPTASSVPDALQCFSDAMTERRRLLPILAKSA</sequence>
<evidence type="ECO:0000313" key="2">
    <source>
        <dbReference type="EMBL" id="STZ60296.1"/>
    </source>
</evidence>
<protein>
    <submittedName>
        <fullName evidence="2">Anti-sigma-factor antagonist</fullName>
    </submittedName>
</protein>
<dbReference type="PROSITE" id="PS50801">
    <property type="entry name" value="STAS"/>
    <property type="match status" value="1"/>
</dbReference>
<reference evidence="2 3" key="1">
    <citation type="submission" date="2018-06" db="EMBL/GenBank/DDBJ databases">
        <authorList>
            <consortium name="Pathogen Informatics"/>
            <person name="Doyle S."/>
        </authorList>
    </citation>
    <scope>NUCLEOTIDE SEQUENCE [LARGE SCALE GENOMIC DNA]</scope>
    <source>
        <strain evidence="2 3">NCTC10821</strain>
    </source>
</reference>
<keyword evidence="3" id="KW-1185">Reference proteome</keyword>
<dbReference type="SUPFAM" id="SSF52091">
    <property type="entry name" value="SpoIIaa-like"/>
    <property type="match status" value="1"/>
</dbReference>
<dbReference type="RefSeq" id="WP_115279508.1">
    <property type="nucleotide sequence ID" value="NZ_AP022600.1"/>
</dbReference>
<dbReference type="Gene3D" id="3.30.750.24">
    <property type="entry name" value="STAS domain"/>
    <property type="match status" value="1"/>
</dbReference>
<feature type="domain" description="STAS" evidence="1">
    <location>
        <begin position="29"/>
        <end position="117"/>
    </location>
</feature>
<evidence type="ECO:0000259" key="1">
    <source>
        <dbReference type="PROSITE" id="PS50801"/>
    </source>
</evidence>